<dbReference type="GO" id="GO:0042383">
    <property type="term" value="C:sarcolemma"/>
    <property type="evidence" value="ECO:0007669"/>
    <property type="project" value="UniProtKB-SubCell"/>
</dbReference>
<dbReference type="Proteomes" id="UP000765507">
    <property type="component" value="Unassembled WGS sequence"/>
</dbReference>
<dbReference type="PROSITE" id="PS50081">
    <property type="entry name" value="ZF_DAG_PE_2"/>
    <property type="match status" value="1"/>
</dbReference>
<evidence type="ECO:0000313" key="13">
    <source>
        <dbReference type="EMBL" id="KAG6921019.1"/>
    </source>
</evidence>
<evidence type="ECO:0000256" key="4">
    <source>
        <dbReference type="ARBA" id="ARBA00022475"/>
    </source>
</evidence>
<dbReference type="PANTHER" id="PTHR15135:SF5">
    <property type="entry name" value="SH3 AND CYSTEINE-RICH DOMAIN-CONTAINING PROTEIN 2"/>
    <property type="match status" value="1"/>
</dbReference>
<keyword evidence="6" id="KW-0479">Metal-binding</keyword>
<feature type="non-terminal residue" evidence="13">
    <location>
        <position position="127"/>
    </location>
</feature>
<keyword evidence="14" id="KW-1185">Reference proteome</keyword>
<evidence type="ECO:0000259" key="12">
    <source>
        <dbReference type="PROSITE" id="PS50081"/>
    </source>
</evidence>
<dbReference type="GO" id="GO:0003009">
    <property type="term" value="P:skeletal muscle contraction"/>
    <property type="evidence" value="ECO:0007669"/>
    <property type="project" value="TreeGrafter"/>
</dbReference>
<sequence length="127" mass="14214">MHHSPPNALAAPSPHAMPPSRMPRDEHYPRLQRRPWCPSSLGTPTDSRRSSSESTRQCEICHQISYGNSKQGLRCKTCKVSVHLWCSEEVSHQQCPGKTATSFRRNFSSPLLVQEHPQGSSKETPPA</sequence>
<dbReference type="Gene3D" id="3.30.60.20">
    <property type="match status" value="1"/>
</dbReference>
<keyword evidence="5" id="KW-0963">Cytoplasm</keyword>
<dbReference type="GO" id="GO:0008270">
    <property type="term" value="F:zinc ion binding"/>
    <property type="evidence" value="ECO:0007669"/>
    <property type="project" value="UniProtKB-KW"/>
</dbReference>
<dbReference type="EMBL" id="JAHGAV010002982">
    <property type="protein sequence ID" value="KAG6921019.1"/>
    <property type="molecule type" value="Genomic_DNA"/>
</dbReference>
<protein>
    <submittedName>
        <fullName evidence="13">SH3 and cysteine rich domain 2</fullName>
    </submittedName>
</protein>
<keyword evidence="4" id="KW-1003">Cell membrane</keyword>
<evidence type="ECO:0000313" key="14">
    <source>
        <dbReference type="Proteomes" id="UP000765507"/>
    </source>
</evidence>
<keyword evidence="3" id="KW-0728">SH3 domain</keyword>
<comment type="caution">
    <text evidence="13">The sequence shown here is derived from an EMBL/GenBank/DDBJ whole genome shotgun (WGS) entry which is preliminary data.</text>
</comment>
<evidence type="ECO:0000256" key="2">
    <source>
        <dbReference type="ARBA" id="ARBA00004496"/>
    </source>
</evidence>
<evidence type="ECO:0000256" key="6">
    <source>
        <dbReference type="ARBA" id="ARBA00022723"/>
    </source>
</evidence>
<comment type="subcellular location">
    <subcellularLocation>
        <location evidence="1">Cell membrane</location>
        <location evidence="1">Sarcolemma</location>
        <topology evidence="1">Peripheral membrane protein</topology>
        <orientation evidence="1">Cytoplasmic side</orientation>
    </subcellularLocation>
    <subcellularLocation>
        <location evidence="2">Cytoplasm</location>
    </subcellularLocation>
</comment>
<dbReference type="InterPro" id="IPR039688">
    <property type="entry name" value="STAC1/2/3"/>
</dbReference>
<keyword evidence="8" id="KW-0863">Zinc-finger</keyword>
<evidence type="ECO:0000256" key="11">
    <source>
        <dbReference type="SAM" id="MobiDB-lite"/>
    </source>
</evidence>
<feature type="region of interest" description="Disordered" evidence="11">
    <location>
        <begin position="107"/>
        <end position="127"/>
    </location>
</feature>
<dbReference type="GO" id="GO:1903078">
    <property type="term" value="P:positive regulation of protein localization to plasma membrane"/>
    <property type="evidence" value="ECO:0007669"/>
    <property type="project" value="TreeGrafter"/>
</dbReference>
<evidence type="ECO:0000256" key="5">
    <source>
        <dbReference type="ARBA" id="ARBA00022490"/>
    </source>
</evidence>
<dbReference type="InterPro" id="IPR002219">
    <property type="entry name" value="PKC_DAG/PE"/>
</dbReference>
<dbReference type="Pfam" id="PF00130">
    <property type="entry name" value="C1_1"/>
    <property type="match status" value="1"/>
</dbReference>
<dbReference type="AlphaFoldDB" id="A0A8T1RW86"/>
<dbReference type="PANTHER" id="PTHR15135">
    <property type="entry name" value="STAC"/>
    <property type="match status" value="1"/>
</dbReference>
<keyword evidence="10" id="KW-0472">Membrane</keyword>
<dbReference type="InterPro" id="IPR046349">
    <property type="entry name" value="C1-like_sf"/>
</dbReference>
<name>A0A8T1RW86_CHESE</name>
<evidence type="ECO:0000256" key="10">
    <source>
        <dbReference type="ARBA" id="ARBA00023136"/>
    </source>
</evidence>
<keyword evidence="7" id="KW-0677">Repeat</keyword>
<reference evidence="13 14" key="1">
    <citation type="journal article" date="2020" name="G3 (Bethesda)">
        <title>Draft Genome of the Common Snapping Turtle, Chelydra serpentina, a Model for Phenotypic Plasticity in Reptiles.</title>
        <authorList>
            <person name="Das D."/>
            <person name="Singh S.K."/>
            <person name="Bierstedt J."/>
            <person name="Erickson A."/>
            <person name="Galli G.L.J."/>
            <person name="Crossley D.A. 2nd"/>
            <person name="Rhen T."/>
        </authorList>
    </citation>
    <scope>NUCLEOTIDE SEQUENCE [LARGE SCALE GENOMIC DNA]</scope>
    <source>
        <strain evidence="13">KW</strain>
    </source>
</reference>
<dbReference type="GO" id="GO:0005737">
    <property type="term" value="C:cytoplasm"/>
    <property type="evidence" value="ECO:0007669"/>
    <property type="project" value="UniProtKB-SubCell"/>
</dbReference>
<evidence type="ECO:0000256" key="1">
    <source>
        <dbReference type="ARBA" id="ARBA00004278"/>
    </source>
</evidence>
<keyword evidence="9" id="KW-0862">Zinc</keyword>
<dbReference type="FunFam" id="3.30.60.20:FF:000022">
    <property type="entry name" value="SH3 and cysteine-rich domain-containing protein 3 isoform 2"/>
    <property type="match status" value="1"/>
</dbReference>
<gene>
    <name evidence="13" type="primary">STAC2</name>
    <name evidence="13" type="ORF">G0U57_011061</name>
</gene>
<organism evidence="13 14">
    <name type="scientific">Chelydra serpentina</name>
    <name type="common">Snapping turtle</name>
    <name type="synonym">Testudo serpentina</name>
    <dbReference type="NCBI Taxonomy" id="8475"/>
    <lineage>
        <taxon>Eukaryota</taxon>
        <taxon>Metazoa</taxon>
        <taxon>Chordata</taxon>
        <taxon>Craniata</taxon>
        <taxon>Vertebrata</taxon>
        <taxon>Euteleostomi</taxon>
        <taxon>Archelosauria</taxon>
        <taxon>Testudinata</taxon>
        <taxon>Testudines</taxon>
        <taxon>Cryptodira</taxon>
        <taxon>Durocryptodira</taxon>
        <taxon>Americhelydia</taxon>
        <taxon>Chelydroidea</taxon>
        <taxon>Chelydridae</taxon>
        <taxon>Chelydra</taxon>
    </lineage>
</organism>
<evidence type="ECO:0000256" key="3">
    <source>
        <dbReference type="ARBA" id="ARBA00022443"/>
    </source>
</evidence>
<accession>A0A8T1RW86</accession>
<feature type="domain" description="Phorbol-ester/DAG-type" evidence="12">
    <location>
        <begin position="44"/>
        <end position="95"/>
    </location>
</feature>
<evidence type="ECO:0000256" key="9">
    <source>
        <dbReference type="ARBA" id="ARBA00022833"/>
    </source>
</evidence>
<proteinExistence type="predicted"/>
<dbReference type="OrthoDB" id="9991832at2759"/>
<dbReference type="SUPFAM" id="SSF57889">
    <property type="entry name" value="Cysteine-rich domain"/>
    <property type="match status" value="1"/>
</dbReference>
<evidence type="ECO:0000256" key="8">
    <source>
        <dbReference type="ARBA" id="ARBA00022771"/>
    </source>
</evidence>
<feature type="region of interest" description="Disordered" evidence="11">
    <location>
        <begin position="1"/>
        <end position="57"/>
    </location>
</feature>
<evidence type="ECO:0000256" key="7">
    <source>
        <dbReference type="ARBA" id="ARBA00022737"/>
    </source>
</evidence>